<dbReference type="PANTHER" id="PTHR11985">
    <property type="entry name" value="GLYCEROL-3-PHOSPHATE DEHYDROGENASE"/>
    <property type="match status" value="1"/>
</dbReference>
<dbReference type="InterPro" id="IPR000447">
    <property type="entry name" value="G3P_DH_FAD-dep"/>
</dbReference>
<sequence length="318" mass="34036">MWADRLRPDELHDEAGLPKIRPSRGTHITLHRDDLPLNDGVIVPAGEGRSIFALPWLGSTLIGTTDNNYDEVDLDHVSPADSDIDYLLNATNDFFGTGFTAADISGAFAGVRPLISTGDPKKSVDISRRAELYETGSGMITITGGKLTTWRRMAKMAVDRIVERDARDAPCRTEEIPLGQAIAASDLPRVEGVPEEAYQQLAGRYGYRARDVLAVAAESGELAQPIVAGGPLDLLAEAVFAARHEQARSVGDALLRRSRVALLAAREVSEDDGVVAKRVAKAMAGELGWDDAQVDAQVQDFLAEAAAEGIVAHEGSTA</sequence>
<accession>A0A6J5ZXM3</accession>
<reference evidence="6" key="1">
    <citation type="submission" date="2020-05" db="EMBL/GenBank/DDBJ databases">
        <authorList>
            <person name="Chiriac C."/>
            <person name="Salcher M."/>
            <person name="Ghai R."/>
            <person name="Kavagutti S V."/>
        </authorList>
    </citation>
    <scope>NUCLEOTIDE SEQUENCE</scope>
</reference>
<dbReference type="GO" id="GO:0046168">
    <property type="term" value="P:glycerol-3-phosphate catabolic process"/>
    <property type="evidence" value="ECO:0007669"/>
    <property type="project" value="TreeGrafter"/>
</dbReference>
<dbReference type="AlphaFoldDB" id="A0A6J5ZXM3"/>
<name>A0A6J5ZXM3_9ZZZZ</name>
<dbReference type="Gene3D" id="3.30.9.10">
    <property type="entry name" value="D-Amino Acid Oxidase, subunit A, domain 2"/>
    <property type="match status" value="1"/>
</dbReference>
<evidence type="ECO:0000256" key="1">
    <source>
        <dbReference type="ARBA" id="ARBA00022630"/>
    </source>
</evidence>
<evidence type="ECO:0000256" key="4">
    <source>
        <dbReference type="ARBA" id="ARBA00023002"/>
    </source>
</evidence>
<evidence type="ECO:0000259" key="5">
    <source>
        <dbReference type="Pfam" id="PF16901"/>
    </source>
</evidence>
<feature type="domain" description="Alpha-glycerophosphate oxidase C-terminal" evidence="5">
    <location>
        <begin position="171"/>
        <end position="293"/>
    </location>
</feature>
<evidence type="ECO:0000313" key="6">
    <source>
        <dbReference type="EMBL" id="CAB4345949.1"/>
    </source>
</evidence>
<dbReference type="InterPro" id="IPR031656">
    <property type="entry name" value="DAO_C"/>
</dbReference>
<dbReference type="EMBL" id="CAESAN010000104">
    <property type="protein sequence ID" value="CAB4345949.1"/>
    <property type="molecule type" value="Genomic_DNA"/>
</dbReference>
<dbReference type="GO" id="GO:0004368">
    <property type="term" value="F:glycerol-3-phosphate dehydrogenase (quinone) activity"/>
    <property type="evidence" value="ECO:0007669"/>
    <property type="project" value="InterPro"/>
</dbReference>
<proteinExistence type="predicted"/>
<gene>
    <name evidence="6" type="ORF">UFOPK3547_01200</name>
</gene>
<dbReference type="InterPro" id="IPR036188">
    <property type="entry name" value="FAD/NAD-bd_sf"/>
</dbReference>
<dbReference type="GO" id="GO:0006071">
    <property type="term" value="P:glycerol metabolic process"/>
    <property type="evidence" value="ECO:0007669"/>
    <property type="project" value="UniProtKB-KW"/>
</dbReference>
<dbReference type="SUPFAM" id="SSF54373">
    <property type="entry name" value="FAD-linked reductases, C-terminal domain"/>
    <property type="match status" value="1"/>
</dbReference>
<evidence type="ECO:0000256" key="3">
    <source>
        <dbReference type="ARBA" id="ARBA00022827"/>
    </source>
</evidence>
<organism evidence="6">
    <name type="scientific">freshwater metagenome</name>
    <dbReference type="NCBI Taxonomy" id="449393"/>
    <lineage>
        <taxon>unclassified sequences</taxon>
        <taxon>metagenomes</taxon>
        <taxon>ecological metagenomes</taxon>
    </lineage>
</organism>
<keyword evidence="4" id="KW-0560">Oxidoreductase</keyword>
<keyword evidence="2" id="KW-0319">Glycerol metabolism</keyword>
<dbReference type="Gene3D" id="1.10.8.870">
    <property type="entry name" value="Alpha-glycerophosphate oxidase, cap domain"/>
    <property type="match status" value="1"/>
</dbReference>
<dbReference type="PANTHER" id="PTHR11985:SF35">
    <property type="entry name" value="ANAEROBIC GLYCEROL-3-PHOSPHATE DEHYDROGENASE SUBUNIT A"/>
    <property type="match status" value="1"/>
</dbReference>
<dbReference type="Gene3D" id="3.50.50.60">
    <property type="entry name" value="FAD/NAD(P)-binding domain"/>
    <property type="match status" value="1"/>
</dbReference>
<protein>
    <submittedName>
        <fullName evidence="6">Unannotated protein</fullName>
    </submittedName>
</protein>
<dbReference type="Pfam" id="PF16901">
    <property type="entry name" value="DAO_C"/>
    <property type="match status" value="1"/>
</dbReference>
<dbReference type="InterPro" id="IPR038299">
    <property type="entry name" value="DAO_C_sf"/>
</dbReference>
<keyword evidence="3" id="KW-0274">FAD</keyword>
<evidence type="ECO:0000256" key="2">
    <source>
        <dbReference type="ARBA" id="ARBA00022798"/>
    </source>
</evidence>
<keyword evidence="1" id="KW-0285">Flavoprotein</keyword>